<keyword evidence="2" id="KW-0378">Hydrolase</keyword>
<accession>A0AAN7U4S5</accession>
<sequence>MKIFKIIILKLLFLNLIFAINNEELELKELIDQYAVISLEKDLSYLSKNDKLMVEILFNASRIVDDIFWKQTMGKTEQQFLLNYKDKETIEYSLINYGPWDRLNGDKPFIIGIGEKPPGLDFYPNDITETEFDKFNNTLKTNSYTVLRRDKNNLKCIWYNQEYKTEVKKISKMLMKASSYSSDKGFEDYLKLRSKALLNDNYYESDAKWMEMKNNSVEIVIGPIETYDDNFKGLKASYQSQLLIKDLIWSEKIKKFNSMLPELQENLPVDKKYKSENASSSKGDMYVYDLIASYGSGNAGPKNIAINLPNDPKVQTDKGTRKLQIKNLMKAKFDEILIPIAKRLIDPTQFKHVVFEDGFFENVMFHEIAHGLGVKYLVDGSGVSVREALEIYYSPLEEAKADILGIYFITYLSDKNLISNKDLMDNYVSYIAGIFRSVRFGTSNAHAKANTLNFNFLHKFGAFEKNSTTNYFSVNFDKMKLAIPKLVNHIIVLQGNGDKIAAKNWIDEMGALNKEEVIIDYSGIPIDIIFKQGLNLLKF</sequence>
<dbReference type="GO" id="GO:0005737">
    <property type="term" value="C:cytoplasm"/>
    <property type="evidence" value="ECO:0007669"/>
    <property type="project" value="TreeGrafter"/>
</dbReference>
<organism evidence="4 5">
    <name type="scientific">Dictyostelium firmibasis</name>
    <dbReference type="NCBI Taxonomy" id="79012"/>
    <lineage>
        <taxon>Eukaryota</taxon>
        <taxon>Amoebozoa</taxon>
        <taxon>Evosea</taxon>
        <taxon>Eumycetozoa</taxon>
        <taxon>Dictyostelia</taxon>
        <taxon>Dictyosteliales</taxon>
        <taxon>Dictyosteliaceae</taxon>
        <taxon>Dictyostelium</taxon>
    </lineage>
</organism>
<dbReference type="InterPro" id="IPR039461">
    <property type="entry name" value="Peptidase_M49"/>
</dbReference>
<dbReference type="Proteomes" id="UP001344447">
    <property type="component" value="Unassembled WGS sequence"/>
</dbReference>
<evidence type="ECO:0000313" key="5">
    <source>
        <dbReference type="Proteomes" id="UP001344447"/>
    </source>
</evidence>
<keyword evidence="3" id="KW-0732">Signal</keyword>
<dbReference type="GO" id="GO:0046872">
    <property type="term" value="F:metal ion binding"/>
    <property type="evidence" value="ECO:0007669"/>
    <property type="project" value="UniProtKB-KW"/>
</dbReference>
<reference evidence="4 5" key="1">
    <citation type="submission" date="2023-11" db="EMBL/GenBank/DDBJ databases">
        <title>Dfirmibasis_genome.</title>
        <authorList>
            <person name="Edelbroek B."/>
            <person name="Kjellin J."/>
            <person name="Jerlstrom-Hultqvist J."/>
            <person name="Soderbom F."/>
        </authorList>
    </citation>
    <scope>NUCLEOTIDE SEQUENCE [LARGE SCALE GENOMIC DNA]</scope>
    <source>
        <strain evidence="4 5">TNS-C-14</strain>
    </source>
</reference>
<feature type="signal peptide" evidence="3">
    <location>
        <begin position="1"/>
        <end position="19"/>
    </location>
</feature>
<evidence type="ECO:0000313" key="4">
    <source>
        <dbReference type="EMBL" id="KAK5581847.1"/>
    </source>
</evidence>
<keyword evidence="1" id="KW-0479">Metal-binding</keyword>
<keyword evidence="5" id="KW-1185">Reference proteome</keyword>
<comment type="caution">
    <text evidence="4">The sequence shown here is derived from an EMBL/GenBank/DDBJ whole genome shotgun (WGS) entry which is preliminary data.</text>
</comment>
<evidence type="ECO:0008006" key="6">
    <source>
        <dbReference type="Google" id="ProtNLM"/>
    </source>
</evidence>
<evidence type="ECO:0000256" key="3">
    <source>
        <dbReference type="SAM" id="SignalP"/>
    </source>
</evidence>
<gene>
    <name evidence="4" type="ORF">RB653_003427</name>
</gene>
<evidence type="ECO:0000256" key="1">
    <source>
        <dbReference type="ARBA" id="ARBA00022723"/>
    </source>
</evidence>
<evidence type="ECO:0000256" key="2">
    <source>
        <dbReference type="ARBA" id="ARBA00022801"/>
    </source>
</evidence>
<name>A0AAN7U4S5_9MYCE</name>
<dbReference type="AlphaFoldDB" id="A0AAN7U4S5"/>
<dbReference type="PANTHER" id="PTHR23422">
    <property type="entry name" value="DIPEPTIDYL PEPTIDASE III-RELATED"/>
    <property type="match status" value="1"/>
</dbReference>
<dbReference type="PANTHER" id="PTHR23422:SF9">
    <property type="entry name" value="ZN-DEPENDENT HYDROLASE"/>
    <property type="match status" value="1"/>
</dbReference>
<dbReference type="Gene3D" id="3.30.540.30">
    <property type="match status" value="1"/>
</dbReference>
<dbReference type="EMBL" id="JAVFKY010000001">
    <property type="protein sequence ID" value="KAK5581847.1"/>
    <property type="molecule type" value="Genomic_DNA"/>
</dbReference>
<proteinExistence type="predicted"/>
<dbReference type="GO" id="GO:0008239">
    <property type="term" value="F:dipeptidyl-peptidase activity"/>
    <property type="evidence" value="ECO:0007669"/>
    <property type="project" value="TreeGrafter"/>
</dbReference>
<dbReference type="Pfam" id="PF03571">
    <property type="entry name" value="Peptidase_M49"/>
    <property type="match status" value="1"/>
</dbReference>
<feature type="chain" id="PRO_5042933118" description="Zn-dependent hydrolase" evidence="3">
    <location>
        <begin position="20"/>
        <end position="539"/>
    </location>
</feature>
<protein>
    <recommendedName>
        <fullName evidence="6">Zn-dependent hydrolase</fullName>
    </recommendedName>
</protein>